<comment type="subunit">
    <text evidence="9">Component of the Sec protein translocase complex. Heterotrimer consisting of SecY, SecE and SecG subunits. The heterotrimers can form oligomers, although 1 heterotrimer is thought to be able to translocate proteins. Interacts with the ribosome. Interacts with SecDF, and other proteins may be involved. Interacts with SecA.</text>
</comment>
<dbReference type="InterPro" id="IPR001901">
    <property type="entry name" value="Translocase_SecE/Sec61-g"/>
</dbReference>
<dbReference type="RefSeq" id="WP_407653978.1">
    <property type="nucleotide sequence ID" value="NZ_CP123443.1"/>
</dbReference>
<proteinExistence type="inferred from homology"/>
<reference evidence="10 11" key="1">
    <citation type="submission" date="2023-04" db="EMBL/GenBank/DDBJ databases">
        <title>Spirochaete genome identified in red abalone sample constitutes a novel genus.</title>
        <authorList>
            <person name="Sharma S.P."/>
            <person name="Purcell C.M."/>
            <person name="Hyde J.R."/>
            <person name="Severin A.J."/>
        </authorList>
    </citation>
    <scope>NUCLEOTIDE SEQUENCE [LARGE SCALE GENOMIC DNA]</scope>
    <source>
        <strain evidence="10 11">SP-2023</strain>
    </source>
</reference>
<dbReference type="InterPro" id="IPR005807">
    <property type="entry name" value="SecE_bac"/>
</dbReference>
<evidence type="ECO:0000256" key="8">
    <source>
        <dbReference type="ARBA" id="ARBA00023136"/>
    </source>
</evidence>
<sequence>MSKFIRECIAEFKKVTWPSRETVVSASKVMLLSTFVFVLFFFGVDNLIRTLLLLLLGA</sequence>
<evidence type="ECO:0000313" key="10">
    <source>
        <dbReference type="EMBL" id="WGK69429.1"/>
    </source>
</evidence>
<comment type="function">
    <text evidence="9">Essential subunit of the Sec protein translocation channel SecYEG. Clamps together the 2 halves of SecY. May contact the channel plug during translocation.</text>
</comment>
<keyword evidence="8 9" id="KW-0472">Membrane</keyword>
<evidence type="ECO:0000256" key="6">
    <source>
        <dbReference type="ARBA" id="ARBA00022989"/>
    </source>
</evidence>
<evidence type="ECO:0000256" key="7">
    <source>
        <dbReference type="ARBA" id="ARBA00023010"/>
    </source>
</evidence>
<dbReference type="NCBIfam" id="TIGR00964">
    <property type="entry name" value="secE_bact"/>
    <property type="match status" value="1"/>
</dbReference>
<dbReference type="InterPro" id="IPR038379">
    <property type="entry name" value="SecE_sf"/>
</dbReference>
<keyword evidence="4 9" id="KW-0812">Transmembrane</keyword>
<dbReference type="EMBL" id="CP123443">
    <property type="protein sequence ID" value="WGK69429.1"/>
    <property type="molecule type" value="Genomic_DNA"/>
</dbReference>
<comment type="subcellular location">
    <subcellularLocation>
        <location evidence="9">Cell membrane</location>
        <topology evidence="9">Single-pass membrane protein</topology>
    </subcellularLocation>
    <subcellularLocation>
        <location evidence="1">Membrane</location>
    </subcellularLocation>
</comment>
<dbReference type="PANTHER" id="PTHR33910">
    <property type="entry name" value="PROTEIN TRANSLOCASE SUBUNIT SECE"/>
    <property type="match status" value="1"/>
</dbReference>
<name>A0ABY8MKU7_9SPIO</name>
<keyword evidence="2 9" id="KW-0813">Transport</keyword>
<dbReference type="Proteomes" id="UP001228690">
    <property type="component" value="Chromosome"/>
</dbReference>
<evidence type="ECO:0000256" key="2">
    <source>
        <dbReference type="ARBA" id="ARBA00022448"/>
    </source>
</evidence>
<evidence type="ECO:0000313" key="11">
    <source>
        <dbReference type="Proteomes" id="UP001228690"/>
    </source>
</evidence>
<dbReference type="Gene3D" id="1.20.5.1030">
    <property type="entry name" value="Preprotein translocase secy subunit"/>
    <property type="match status" value="1"/>
</dbReference>
<evidence type="ECO:0000256" key="4">
    <source>
        <dbReference type="ARBA" id="ARBA00022692"/>
    </source>
</evidence>
<evidence type="ECO:0000256" key="1">
    <source>
        <dbReference type="ARBA" id="ARBA00004370"/>
    </source>
</evidence>
<evidence type="ECO:0000256" key="9">
    <source>
        <dbReference type="HAMAP-Rule" id="MF_00422"/>
    </source>
</evidence>
<dbReference type="PANTHER" id="PTHR33910:SF1">
    <property type="entry name" value="PROTEIN TRANSLOCASE SUBUNIT SECE"/>
    <property type="match status" value="1"/>
</dbReference>
<accession>A0ABY8MKU7</accession>
<keyword evidence="11" id="KW-1185">Reference proteome</keyword>
<keyword evidence="6 9" id="KW-1133">Transmembrane helix</keyword>
<keyword evidence="3 9" id="KW-1003">Cell membrane</keyword>
<evidence type="ECO:0000256" key="5">
    <source>
        <dbReference type="ARBA" id="ARBA00022927"/>
    </source>
</evidence>
<dbReference type="HAMAP" id="MF_00422">
    <property type="entry name" value="SecE"/>
    <property type="match status" value="1"/>
</dbReference>
<evidence type="ECO:0000256" key="3">
    <source>
        <dbReference type="ARBA" id="ARBA00022475"/>
    </source>
</evidence>
<keyword evidence="7 9" id="KW-0811">Translocation</keyword>
<organism evidence="10 11">
    <name type="scientific">Candidatus Haliotispira prima</name>
    <dbReference type="NCBI Taxonomy" id="3034016"/>
    <lineage>
        <taxon>Bacteria</taxon>
        <taxon>Pseudomonadati</taxon>
        <taxon>Spirochaetota</taxon>
        <taxon>Spirochaetia</taxon>
        <taxon>Spirochaetales</taxon>
        <taxon>Spirochaetaceae</taxon>
        <taxon>Candidatus Haliotispira</taxon>
    </lineage>
</organism>
<comment type="similarity">
    <text evidence="9">Belongs to the SecE/SEC61-gamma family.</text>
</comment>
<gene>
    <name evidence="9 10" type="primary">secE</name>
    <name evidence="10" type="ORF">P0082_00810</name>
</gene>
<protein>
    <recommendedName>
        <fullName evidence="9">Protein translocase subunit SecE</fullName>
    </recommendedName>
</protein>
<keyword evidence="5 9" id="KW-0653">Protein transport</keyword>
<feature type="transmembrane region" description="Helical" evidence="9">
    <location>
        <begin position="29"/>
        <end position="56"/>
    </location>
</feature>
<dbReference type="Pfam" id="PF00584">
    <property type="entry name" value="SecE"/>
    <property type="match status" value="1"/>
</dbReference>